<organism evidence="1">
    <name type="scientific">marine sediment metagenome</name>
    <dbReference type="NCBI Taxonomy" id="412755"/>
    <lineage>
        <taxon>unclassified sequences</taxon>
        <taxon>metagenomes</taxon>
        <taxon>ecological metagenomes</taxon>
    </lineage>
</organism>
<evidence type="ECO:0000313" key="1">
    <source>
        <dbReference type="EMBL" id="GAG78570.1"/>
    </source>
</evidence>
<proteinExistence type="predicted"/>
<dbReference type="EMBL" id="BART01018833">
    <property type="protein sequence ID" value="GAG78570.1"/>
    <property type="molecule type" value="Genomic_DNA"/>
</dbReference>
<sequence length="53" mass="6326">MTQEEKWFEVLRQDENLIVIRERLSDIDPRFLTEYTNIFLLLGTHTAMLIDTG</sequence>
<feature type="non-terminal residue" evidence="1">
    <location>
        <position position="53"/>
    </location>
</feature>
<reference evidence="1" key="1">
    <citation type="journal article" date="2014" name="Front. Microbiol.">
        <title>High frequency of phylogenetically diverse reductive dehalogenase-homologous genes in deep subseafloor sedimentary metagenomes.</title>
        <authorList>
            <person name="Kawai M."/>
            <person name="Futagami T."/>
            <person name="Toyoda A."/>
            <person name="Takaki Y."/>
            <person name="Nishi S."/>
            <person name="Hori S."/>
            <person name="Arai W."/>
            <person name="Tsubouchi T."/>
            <person name="Morono Y."/>
            <person name="Uchiyama I."/>
            <person name="Ito T."/>
            <person name="Fujiyama A."/>
            <person name="Inagaki F."/>
            <person name="Takami H."/>
        </authorList>
    </citation>
    <scope>NUCLEOTIDE SEQUENCE</scope>
    <source>
        <strain evidence="1">Expedition CK06-06</strain>
    </source>
</reference>
<accession>X1A8E5</accession>
<dbReference type="AlphaFoldDB" id="X1A8E5"/>
<gene>
    <name evidence="1" type="ORF">S01H4_35417</name>
</gene>
<evidence type="ECO:0008006" key="2">
    <source>
        <dbReference type="Google" id="ProtNLM"/>
    </source>
</evidence>
<protein>
    <recommendedName>
        <fullName evidence="2">MBL fold metallo-hydrolase</fullName>
    </recommendedName>
</protein>
<name>X1A8E5_9ZZZZ</name>
<comment type="caution">
    <text evidence="1">The sequence shown here is derived from an EMBL/GenBank/DDBJ whole genome shotgun (WGS) entry which is preliminary data.</text>
</comment>